<evidence type="ECO:0000256" key="11">
    <source>
        <dbReference type="ARBA" id="ARBA00054496"/>
    </source>
</evidence>
<keyword evidence="6" id="KW-0963">Cytoplasm</keyword>
<keyword evidence="8" id="KW-0551">Lipid droplet</keyword>
<evidence type="ECO:0000256" key="9">
    <source>
        <dbReference type="ARBA" id="ARBA00022737"/>
    </source>
</evidence>
<dbReference type="GO" id="GO:0005737">
    <property type="term" value="C:cytoplasm"/>
    <property type="evidence" value="ECO:0007669"/>
    <property type="project" value="UniProtKB-SubCell"/>
</dbReference>
<dbReference type="InterPro" id="IPR004279">
    <property type="entry name" value="Perilipin"/>
</dbReference>
<dbReference type="SUPFAM" id="SSF109775">
    <property type="entry name" value="Mannose-6-phosphate receptor binding protein 1 (Tip47), C-terminal domain"/>
    <property type="match status" value="1"/>
</dbReference>
<dbReference type="Ensembl" id="ENSMPUT00000005143.1">
    <property type="protein sequence ID" value="ENSMPUP00000005058.1"/>
    <property type="gene ID" value="ENSMPUG00000005096.1"/>
</dbReference>
<dbReference type="InParanoid" id="M3Y157"/>
<keyword evidence="5" id="KW-1003">Cell membrane</keyword>
<dbReference type="PANTHER" id="PTHR47538">
    <property type="entry name" value="PERILIPIN 4"/>
    <property type="match status" value="1"/>
</dbReference>
<proteinExistence type="inferred from homology"/>
<dbReference type="eggNOG" id="KOG4744">
    <property type="taxonomic scope" value="Eukaryota"/>
</dbReference>
<dbReference type="HOGENOM" id="CLU_496915_0_0_1"/>
<comment type="function">
    <text evidence="11">May play a role in triacylglycerol packaging into adipocytes. May function as a coat protein involved in the biogenesis of lipid droplets.</text>
</comment>
<dbReference type="EMBL" id="AEYP01077241">
    <property type="status" value="NOT_ANNOTATED_CDS"/>
    <property type="molecule type" value="Genomic_DNA"/>
</dbReference>
<protein>
    <recommendedName>
        <fullName evidence="12">Perilipin-4</fullName>
    </recommendedName>
    <alternativeName>
        <fullName evidence="13">Adipocyte protein S3-12</fullName>
    </alternativeName>
</protein>
<evidence type="ECO:0000256" key="7">
    <source>
        <dbReference type="ARBA" id="ARBA00022553"/>
    </source>
</evidence>
<dbReference type="OMA" id="TEAMNMA"/>
<evidence type="ECO:0000256" key="2">
    <source>
        <dbReference type="ARBA" id="ARBA00004496"/>
    </source>
</evidence>
<evidence type="ECO:0000256" key="1">
    <source>
        <dbReference type="ARBA" id="ARBA00004236"/>
    </source>
</evidence>
<reference evidence="14" key="1">
    <citation type="submission" date="2024-06" db="UniProtKB">
        <authorList>
            <consortium name="Ensembl"/>
        </authorList>
    </citation>
    <scope>IDENTIFICATION</scope>
</reference>
<evidence type="ECO:0000256" key="6">
    <source>
        <dbReference type="ARBA" id="ARBA00022490"/>
    </source>
</evidence>
<dbReference type="GO" id="GO:0005811">
    <property type="term" value="C:lipid droplet"/>
    <property type="evidence" value="ECO:0007669"/>
    <property type="project" value="UniProtKB-SubCell"/>
</dbReference>
<keyword evidence="9" id="KW-0677">Repeat</keyword>
<evidence type="ECO:0000256" key="3">
    <source>
        <dbReference type="ARBA" id="ARBA00004502"/>
    </source>
</evidence>
<name>M3Y157_MUSPF</name>
<evidence type="ECO:0000256" key="8">
    <source>
        <dbReference type="ARBA" id="ARBA00022677"/>
    </source>
</evidence>
<comment type="subcellular location">
    <subcellularLocation>
        <location evidence="1">Cell membrane</location>
    </subcellularLocation>
    <subcellularLocation>
        <location evidence="2">Cytoplasm</location>
    </subcellularLocation>
    <subcellularLocation>
        <location evidence="3">Lipid droplet</location>
    </subcellularLocation>
</comment>
<keyword evidence="10" id="KW-0472">Membrane</keyword>
<dbReference type="Pfam" id="PF03036">
    <property type="entry name" value="Perilipin"/>
    <property type="match status" value="1"/>
</dbReference>
<dbReference type="Gene3D" id="1.20.120.340">
    <property type="entry name" value="Flagellar protein FliS"/>
    <property type="match status" value="1"/>
</dbReference>
<organism evidence="14">
    <name type="scientific">Mustela putorius furo</name>
    <name type="common">European domestic ferret</name>
    <name type="synonym">Mustela furo</name>
    <dbReference type="NCBI Taxonomy" id="9669"/>
    <lineage>
        <taxon>Eukaryota</taxon>
        <taxon>Metazoa</taxon>
        <taxon>Chordata</taxon>
        <taxon>Craniata</taxon>
        <taxon>Vertebrata</taxon>
        <taxon>Euteleostomi</taxon>
        <taxon>Mammalia</taxon>
        <taxon>Eutheria</taxon>
        <taxon>Laurasiatheria</taxon>
        <taxon>Carnivora</taxon>
        <taxon>Caniformia</taxon>
        <taxon>Musteloidea</taxon>
        <taxon>Mustelidae</taxon>
        <taxon>Mustelinae</taxon>
        <taxon>Mustela</taxon>
    </lineage>
</organism>
<evidence type="ECO:0000313" key="14">
    <source>
        <dbReference type="Ensembl" id="ENSMPUP00000005058.1"/>
    </source>
</evidence>
<dbReference type="EMBL" id="AEYP01077242">
    <property type="status" value="NOT_ANNOTATED_CDS"/>
    <property type="molecule type" value="Genomic_DNA"/>
</dbReference>
<accession>M3Y157</accession>
<evidence type="ECO:0000256" key="5">
    <source>
        <dbReference type="ARBA" id="ARBA00022475"/>
    </source>
</evidence>
<evidence type="ECO:0000256" key="4">
    <source>
        <dbReference type="ARBA" id="ARBA00006311"/>
    </source>
</evidence>
<dbReference type="GeneTree" id="ENSGT00950000182920"/>
<dbReference type="PANTHER" id="PTHR47538:SF1">
    <property type="entry name" value="PERILIPIN-4"/>
    <property type="match status" value="1"/>
</dbReference>
<dbReference type="STRING" id="9669.ENSMPUP00000005058"/>
<evidence type="ECO:0000256" key="12">
    <source>
        <dbReference type="ARBA" id="ARBA00071187"/>
    </source>
</evidence>
<keyword evidence="7" id="KW-0597">Phosphoprotein</keyword>
<comment type="similarity">
    <text evidence="4">Belongs to the perilipin family.</text>
</comment>
<evidence type="ECO:0000256" key="10">
    <source>
        <dbReference type="ARBA" id="ARBA00023136"/>
    </source>
</evidence>
<sequence length="548" mass="56022">MNVAKGAVQGSLDTSKTVLTGTKDAVSTGVTGAANMAKGTIQTGLDTTKTVLTGTKDTVCSGMTGAMNVAKGAVQGGLDTSKTVLMGTKDAVSTGVTGAANMAKGALQTGLNTTQNIVTGSKDTVCSGVTGAMNVAKGAVQGGLGTSKAILTGTKDTLSTGLTGALGVAKGTVQTGLDTTKTLLTGTKDTMCSGVTDAMNVAKGAVHIGMDTSEAILTGTKDAVSIGLTGAGSVAKEAVQTVQNWLPGTQDSVWSGLTSYRAPGNSGEQAILRPQEALSAGLSCAPDTLCASLDLAREATAVATGTHGAPLGRENAGHEGALSFATLRDELGELGEIFCPMDAKEQAQLAASEPGPKVLTADRGSYFVRLGDLAPGFRQRAFEHALSHLQHGQFQARAALAQLEESFELIEKAKQAPEGQSRGDQGLSSRVEEGVPQEVLDSKALSRACGLIQQLHVAYSTLASSLQGLPSKLQQQVGQARHGLCELYGLVSSASSVGELPAERLAQSRGAVRQAWRELEQMLESVQHGPPLCWLVGPFALHPTGQQL</sequence>
<dbReference type="GO" id="GO:0005886">
    <property type="term" value="C:plasma membrane"/>
    <property type="evidence" value="ECO:0007669"/>
    <property type="project" value="UniProtKB-SubCell"/>
</dbReference>
<evidence type="ECO:0000256" key="13">
    <source>
        <dbReference type="ARBA" id="ARBA00083511"/>
    </source>
</evidence>
<dbReference type="AlphaFoldDB" id="M3Y157"/>
<dbReference type="FunFam" id="1.20.120.340:FF:000007">
    <property type="entry name" value="Perilipin 4"/>
    <property type="match status" value="1"/>
</dbReference>